<reference evidence="2 3" key="1">
    <citation type="submission" date="2013-11" db="EMBL/GenBank/DDBJ databases">
        <title>Metagenomic analysis of a methanogenic consortium involved in long chain n-alkane degradation.</title>
        <authorList>
            <person name="Davidova I.A."/>
            <person name="Callaghan A.V."/>
            <person name="Wawrik B."/>
            <person name="Pruitt S."/>
            <person name="Marks C."/>
            <person name="Duncan K.E."/>
            <person name="Suflita J.M."/>
        </authorList>
    </citation>
    <scope>NUCLEOTIDE SEQUENCE [LARGE SCALE GENOMIC DNA]</scope>
    <source>
        <strain evidence="2 3">SPR</strain>
    </source>
</reference>
<dbReference type="Pfam" id="PF02514">
    <property type="entry name" value="CobN-Mg_chel"/>
    <property type="match status" value="1"/>
</dbReference>
<evidence type="ECO:0000313" key="2">
    <source>
        <dbReference type="EMBL" id="KIX12162.1"/>
    </source>
</evidence>
<dbReference type="AlphaFoldDB" id="A0A0D2GBA9"/>
<dbReference type="PATRIC" id="fig|1429043.3.peg.4340"/>
<name>A0A0D2GBA9_9BACT</name>
<dbReference type="CDD" id="cd10150">
    <property type="entry name" value="CobN_like"/>
    <property type="match status" value="1"/>
</dbReference>
<dbReference type="EMBL" id="AZAC01000034">
    <property type="protein sequence ID" value="KIX12162.1"/>
    <property type="molecule type" value="Genomic_DNA"/>
</dbReference>
<keyword evidence="3" id="KW-1185">Reference proteome</keyword>
<evidence type="ECO:0000259" key="1">
    <source>
        <dbReference type="Pfam" id="PF02514"/>
    </source>
</evidence>
<comment type="caution">
    <text evidence="2">The sequence shown here is derived from an EMBL/GenBank/DDBJ whole genome shotgun (WGS) entry which is preliminary data.</text>
</comment>
<dbReference type="InterPro" id="IPR003672">
    <property type="entry name" value="CobN/Mg_chltase"/>
</dbReference>
<gene>
    <name evidence="2" type="ORF">X474_20480</name>
</gene>
<dbReference type="PANTHER" id="PTHR44119">
    <property type="entry name" value="MAGNESIUM-CHELATASE SUBUNIT CHLH, CHLOROPLASTIC"/>
    <property type="match status" value="1"/>
</dbReference>
<dbReference type="OrthoDB" id="9757976at2"/>
<dbReference type="InParanoid" id="A0A0D2GBA9"/>
<accession>A0A0D2GBA9</accession>
<dbReference type="PANTHER" id="PTHR44119:SF7">
    <property type="entry name" value="MAGNESIUM CHELATASE SUBUNIT"/>
    <property type="match status" value="1"/>
</dbReference>
<sequence>MGPHIAYIHGHMFQPRTWGRVAEILKSPGIDFQYFSQAAYGRTAPDPKGLDVIILNIYRDLPFYDEILETYGQVKVRLGLGPEMPRGFSSLSAEETARFNQYLARLSPENYAEGVKYLASLCHPDITCEPPLEIQPDGIYHPRAEDVFKDLDAYLAWWDRQEASVPSGPMAAVLCYRGLLVEQNTADIDCLINCLEKQGFIPLCIFTEGMISDNASQERYPWLDYLEQAKPDLGLIFNFLAGRFLSGPSETELLLDLNVPVVQLLRMHGKTFEQWRDDPMGISSTGLIYSLAQPEIAGVIEPSAASVEEPGPDGLNAYQPLTERLESLCRRAKKWLALRKMPNSQKRVTFVLHNSPCKGVEATAGRAVGLDVFKSLDEVFPLMAEKGYDFGGAHPSGEKVHEMIMAKKALSEFRWTTVEEIVAKGGDLHRMKAEEYLAYFNGLPERARHKVLADWDEFPGEGMVYEQEDGPCLLITGLCFGNIQVMIEPKRGCYGPKCDGEVCRILHDPTISPPHHWLATYKYIQDTSDVVVHFGGEGALEYLPGKRAALSRDCFSEISLGDLPNINPYIMDVCGEGLMAKRRARAVIVDHLGPALSPVGLDDESRLFLDLLSQYEKAAQMDESARQEDLAAELIPLLEELGFVDQKCEDLPQKLELAGRHLREMKNQMAPLGLHVLGGNPDLEETALMLAGILRLEAKDRPSLAELAALGDQKNLEDEFDAAKETIKRIISDPSLSGEFKLKDGWVEQQAGNLAQSVRETSQFLKALDGGYIEPGLGGSLLAGQLDTLPTGRNFYTTDITRLPTRAAYERGRKLAGQLLARYLSEEGRFPQSVGISLWSSDAFKSDGEVFCQILDLYGITPVWESDGRVSGLEALPLEELTLLFEGDKIPRPRVDVIIQTSGIVRDMLPNYIEHLDRAATLAGDLDEPLELNYLRKNNLEKIKDLKDRLGDDLGDDQLRRLAAYRVFSSPAGSYGIGVGLMLDASAWETENDLAEAYVNWGGVAYGAGDSARGVEAYQVFSDHMAKIDVAYMKQASPEYGLMDAGCYAAFQGGMAACAKAVGKKRPKLYWADNDSQGDGRVRDLKESLETGFRARMLNKKWLERLKEHGFQGAAKATGLVGTLYTWSATTDQVDKKLFDQCVEVLIKDQENYEWLRKENPHALEEMTRRLLEAHSRGLWQADDDHLALVETAALSVEGDMEDSMGEIMGEHQGSQVDVITRGQVEKWNPKWALKNAS</sequence>
<evidence type="ECO:0000313" key="3">
    <source>
        <dbReference type="Proteomes" id="UP000032233"/>
    </source>
</evidence>
<dbReference type="RefSeq" id="WP_052515385.1">
    <property type="nucleotide sequence ID" value="NZ_AZAC01000034.1"/>
</dbReference>
<dbReference type="Proteomes" id="UP000032233">
    <property type="component" value="Unassembled WGS sequence"/>
</dbReference>
<feature type="domain" description="CobN/magnesium chelatase" evidence="1">
    <location>
        <begin position="101"/>
        <end position="1186"/>
    </location>
</feature>
<protein>
    <submittedName>
        <fullName evidence="2">Cobalamin biosynthesis protein CobN</fullName>
    </submittedName>
</protein>
<organism evidence="2 3">
    <name type="scientific">Dethiosulfatarculus sandiegensis</name>
    <dbReference type="NCBI Taxonomy" id="1429043"/>
    <lineage>
        <taxon>Bacteria</taxon>
        <taxon>Pseudomonadati</taxon>
        <taxon>Thermodesulfobacteriota</taxon>
        <taxon>Desulfarculia</taxon>
        <taxon>Desulfarculales</taxon>
        <taxon>Desulfarculaceae</taxon>
        <taxon>Dethiosulfatarculus</taxon>
    </lineage>
</organism>
<proteinExistence type="predicted"/>
<dbReference type="STRING" id="1429043.X474_20480"/>